<keyword evidence="3" id="KW-1185">Reference proteome</keyword>
<dbReference type="AlphaFoldDB" id="A0A3N4H8S0"/>
<accession>A0A3N4H8S0</accession>
<name>A0A3N4H8S0_ASCIM</name>
<sequence>GHWGIEHKYFHVRSRFFFLCIVAKVKAYIRSCDACFCNKSILHLPYGQLR</sequence>
<dbReference type="Pfam" id="PF17921">
    <property type="entry name" value="Integrase_H2C2"/>
    <property type="match status" value="1"/>
</dbReference>
<dbReference type="InterPro" id="IPR041588">
    <property type="entry name" value="Integrase_H2C2"/>
</dbReference>
<evidence type="ECO:0000259" key="1">
    <source>
        <dbReference type="Pfam" id="PF17921"/>
    </source>
</evidence>
<feature type="non-terminal residue" evidence="2">
    <location>
        <position position="1"/>
    </location>
</feature>
<gene>
    <name evidence="2" type="ORF">BJ508DRAFT_185534</name>
</gene>
<feature type="non-terminal residue" evidence="2">
    <location>
        <position position="50"/>
    </location>
</feature>
<organism evidence="2 3">
    <name type="scientific">Ascobolus immersus RN42</name>
    <dbReference type="NCBI Taxonomy" id="1160509"/>
    <lineage>
        <taxon>Eukaryota</taxon>
        <taxon>Fungi</taxon>
        <taxon>Dikarya</taxon>
        <taxon>Ascomycota</taxon>
        <taxon>Pezizomycotina</taxon>
        <taxon>Pezizomycetes</taxon>
        <taxon>Pezizales</taxon>
        <taxon>Ascobolaceae</taxon>
        <taxon>Ascobolus</taxon>
    </lineage>
</organism>
<proteinExistence type="predicted"/>
<protein>
    <recommendedName>
        <fullName evidence="1">Integrase zinc-binding domain-containing protein</fullName>
    </recommendedName>
</protein>
<evidence type="ECO:0000313" key="3">
    <source>
        <dbReference type="Proteomes" id="UP000275078"/>
    </source>
</evidence>
<dbReference type="EMBL" id="ML119971">
    <property type="protein sequence ID" value="RPA71115.1"/>
    <property type="molecule type" value="Genomic_DNA"/>
</dbReference>
<reference evidence="2 3" key="1">
    <citation type="journal article" date="2018" name="Nat. Ecol. Evol.">
        <title>Pezizomycetes genomes reveal the molecular basis of ectomycorrhizal truffle lifestyle.</title>
        <authorList>
            <person name="Murat C."/>
            <person name="Payen T."/>
            <person name="Noel B."/>
            <person name="Kuo A."/>
            <person name="Morin E."/>
            <person name="Chen J."/>
            <person name="Kohler A."/>
            <person name="Krizsan K."/>
            <person name="Balestrini R."/>
            <person name="Da Silva C."/>
            <person name="Montanini B."/>
            <person name="Hainaut M."/>
            <person name="Levati E."/>
            <person name="Barry K.W."/>
            <person name="Belfiori B."/>
            <person name="Cichocki N."/>
            <person name="Clum A."/>
            <person name="Dockter R.B."/>
            <person name="Fauchery L."/>
            <person name="Guy J."/>
            <person name="Iotti M."/>
            <person name="Le Tacon F."/>
            <person name="Lindquist E.A."/>
            <person name="Lipzen A."/>
            <person name="Malagnac F."/>
            <person name="Mello A."/>
            <person name="Molinier V."/>
            <person name="Miyauchi S."/>
            <person name="Poulain J."/>
            <person name="Riccioni C."/>
            <person name="Rubini A."/>
            <person name="Sitrit Y."/>
            <person name="Splivallo R."/>
            <person name="Traeger S."/>
            <person name="Wang M."/>
            <person name="Zifcakova L."/>
            <person name="Wipf D."/>
            <person name="Zambonelli A."/>
            <person name="Paolocci F."/>
            <person name="Nowrousian M."/>
            <person name="Ottonello S."/>
            <person name="Baldrian P."/>
            <person name="Spatafora J.W."/>
            <person name="Henrissat B."/>
            <person name="Nagy L.G."/>
            <person name="Aury J.M."/>
            <person name="Wincker P."/>
            <person name="Grigoriev I.V."/>
            <person name="Bonfante P."/>
            <person name="Martin F.M."/>
        </authorList>
    </citation>
    <scope>NUCLEOTIDE SEQUENCE [LARGE SCALE GENOMIC DNA]</scope>
    <source>
        <strain evidence="2 3">RN42</strain>
    </source>
</reference>
<dbReference type="Proteomes" id="UP000275078">
    <property type="component" value="Unassembled WGS sequence"/>
</dbReference>
<feature type="domain" description="Integrase zinc-binding" evidence="1">
    <location>
        <begin position="1"/>
        <end position="40"/>
    </location>
</feature>
<evidence type="ECO:0000313" key="2">
    <source>
        <dbReference type="EMBL" id="RPA71115.1"/>
    </source>
</evidence>